<organism evidence="2 3">
    <name type="scientific">Rasamsonia emersonii (strain ATCC 16479 / CBS 393.64 / IMI 116815)</name>
    <dbReference type="NCBI Taxonomy" id="1408163"/>
    <lineage>
        <taxon>Eukaryota</taxon>
        <taxon>Fungi</taxon>
        <taxon>Dikarya</taxon>
        <taxon>Ascomycota</taxon>
        <taxon>Pezizomycotina</taxon>
        <taxon>Eurotiomycetes</taxon>
        <taxon>Eurotiomycetidae</taxon>
        <taxon>Eurotiales</taxon>
        <taxon>Trichocomaceae</taxon>
        <taxon>Rasamsonia</taxon>
    </lineage>
</organism>
<evidence type="ECO:0000313" key="3">
    <source>
        <dbReference type="Proteomes" id="UP000053958"/>
    </source>
</evidence>
<gene>
    <name evidence="2" type="ORF">T310_3495</name>
</gene>
<dbReference type="Proteomes" id="UP000053958">
    <property type="component" value="Unassembled WGS sequence"/>
</dbReference>
<proteinExistence type="predicted"/>
<reference evidence="2 3" key="1">
    <citation type="submission" date="2015-04" db="EMBL/GenBank/DDBJ databases">
        <authorList>
            <person name="Heijne W.H."/>
            <person name="Fedorova N.D."/>
            <person name="Nierman W.C."/>
            <person name="Vollebregt A.W."/>
            <person name="Zhao Z."/>
            <person name="Wu L."/>
            <person name="Kumar M."/>
            <person name="Stam H."/>
            <person name="van den Berg M.A."/>
            <person name="Pel H.J."/>
        </authorList>
    </citation>
    <scope>NUCLEOTIDE SEQUENCE [LARGE SCALE GENOMIC DNA]</scope>
    <source>
        <strain evidence="2 3">CBS 393.64</strain>
    </source>
</reference>
<dbReference type="InterPro" id="IPR036188">
    <property type="entry name" value="FAD/NAD-bd_sf"/>
</dbReference>
<dbReference type="GO" id="GO:0005737">
    <property type="term" value="C:cytoplasm"/>
    <property type="evidence" value="ECO:0007669"/>
    <property type="project" value="TreeGrafter"/>
</dbReference>
<comment type="caution">
    <text evidence="2">The sequence shown here is derived from an EMBL/GenBank/DDBJ whole genome shotgun (WGS) entry which is preliminary data.</text>
</comment>
<dbReference type="GO" id="GO:0004174">
    <property type="term" value="F:electron-transferring-flavoprotein dehydrogenase activity"/>
    <property type="evidence" value="ECO:0007669"/>
    <property type="project" value="TreeGrafter"/>
</dbReference>
<dbReference type="SUPFAM" id="SSF51905">
    <property type="entry name" value="FAD/NAD(P)-binding domain"/>
    <property type="match status" value="1"/>
</dbReference>
<keyword evidence="3" id="KW-1185">Reference proteome</keyword>
<dbReference type="Gene3D" id="3.50.50.100">
    <property type="match status" value="1"/>
</dbReference>
<feature type="domain" description="FAD/NAD(P)-binding" evidence="1">
    <location>
        <begin position="24"/>
        <end position="304"/>
    </location>
</feature>
<dbReference type="OrthoDB" id="202203at2759"/>
<evidence type="ECO:0000313" key="2">
    <source>
        <dbReference type="EMBL" id="KKA22497.1"/>
    </source>
</evidence>
<name>A0A0F4YW18_RASE3</name>
<dbReference type="RefSeq" id="XP_013329109.1">
    <property type="nucleotide sequence ID" value="XM_013473655.1"/>
</dbReference>
<dbReference type="PRINTS" id="PR00368">
    <property type="entry name" value="FADPNR"/>
</dbReference>
<sequence length="379" mass="40976">MLSGIIIVLKLIKYSYKQVDSPKNIVIIGASFAGYHAAKLLTNSLPTGYRVVVVEKSSHFQFTWVFPRFSVVNGHEHKAFIPYGPYLSGAPKGSWLMMQDTVLEVVQNAIFLQSGAKLDYEYLVIATGSHAGAPSRLNVNQKEDGIKVLRGLQNRIRDANNLIVVGGGPAGVELSSDAKSLYPEKNVTLIHSRKTLLNKFGTKLHDTALAALEGLGVRVVLGERIGPHEEGDMHVVLGSGESIPCDLLIRCTGQKAASEIIATLCPDSLLPVGGFLKVKGTLQIADERFGNIFAVGDVIDSPGPKNGRSAIPLVTYNTNLLMEGGIELTLGMDKNVLYITDGARDILLHSKSKDVALKTKSCWKHMGAEPFLDDSSKET</sequence>
<dbReference type="Pfam" id="PF07992">
    <property type="entry name" value="Pyr_redox_2"/>
    <property type="match status" value="1"/>
</dbReference>
<protein>
    <submittedName>
        <fullName evidence="2">Disulfide oxidoreductase</fullName>
    </submittedName>
</protein>
<dbReference type="STRING" id="1408163.A0A0F4YW18"/>
<dbReference type="GeneID" id="25315844"/>
<dbReference type="EMBL" id="LASV01000141">
    <property type="protein sequence ID" value="KKA22497.1"/>
    <property type="molecule type" value="Genomic_DNA"/>
</dbReference>
<evidence type="ECO:0000259" key="1">
    <source>
        <dbReference type="Pfam" id="PF07992"/>
    </source>
</evidence>
<accession>A0A0F4YW18</accession>
<dbReference type="PRINTS" id="PR00469">
    <property type="entry name" value="PNDRDTASEII"/>
</dbReference>
<dbReference type="AlphaFoldDB" id="A0A0F4YW18"/>
<dbReference type="GO" id="GO:0050660">
    <property type="term" value="F:flavin adenine dinucleotide binding"/>
    <property type="evidence" value="ECO:0007669"/>
    <property type="project" value="TreeGrafter"/>
</dbReference>
<dbReference type="InterPro" id="IPR023753">
    <property type="entry name" value="FAD/NAD-binding_dom"/>
</dbReference>
<dbReference type="PANTHER" id="PTHR43735:SF5">
    <property type="entry name" value="FAD_NAD(P)-BINDING DOMAIN-CONTAINING PROTEIN"/>
    <property type="match status" value="1"/>
</dbReference>
<dbReference type="PANTHER" id="PTHR43735">
    <property type="entry name" value="APOPTOSIS-INDUCING FACTOR 1"/>
    <property type="match status" value="1"/>
</dbReference>